<dbReference type="GO" id="GO:0042734">
    <property type="term" value="C:presynaptic membrane"/>
    <property type="evidence" value="ECO:0007669"/>
    <property type="project" value="TreeGrafter"/>
</dbReference>
<dbReference type="GO" id="GO:0044325">
    <property type="term" value="F:transmembrane transporter binding"/>
    <property type="evidence" value="ECO:0007669"/>
    <property type="project" value="TreeGrafter"/>
</dbReference>
<gene>
    <name evidence="4" type="ORF">ACOC_LOCUS10812</name>
</gene>
<proteinExistence type="predicted"/>
<dbReference type="InterPro" id="IPR000008">
    <property type="entry name" value="C2_dom"/>
</dbReference>
<evidence type="ECO:0000256" key="2">
    <source>
        <dbReference type="ARBA" id="ARBA00034103"/>
    </source>
</evidence>
<feature type="domain" description="C2" evidence="3">
    <location>
        <begin position="25"/>
        <end position="113"/>
    </location>
</feature>
<dbReference type="Proteomes" id="UP000267027">
    <property type="component" value="Unassembled WGS sequence"/>
</dbReference>
<dbReference type="WBParaSite" id="ACOC_0001081101-mRNA-1">
    <property type="protein sequence ID" value="ACOC_0001081101-mRNA-1"/>
    <property type="gene ID" value="ACOC_0001081101"/>
</dbReference>
<dbReference type="Gene3D" id="2.60.40.150">
    <property type="entry name" value="C2 domain"/>
    <property type="match status" value="1"/>
</dbReference>
<name>A0A0R3PX48_ANGCS</name>
<dbReference type="PROSITE" id="PS50004">
    <property type="entry name" value="C2"/>
    <property type="match status" value="1"/>
</dbReference>
<dbReference type="GO" id="GO:0042391">
    <property type="term" value="P:regulation of membrane potential"/>
    <property type="evidence" value="ECO:0007669"/>
    <property type="project" value="TreeGrafter"/>
</dbReference>
<keyword evidence="5" id="KW-1185">Reference proteome</keyword>
<organism evidence="6">
    <name type="scientific">Angiostrongylus costaricensis</name>
    <name type="common">Nematode worm</name>
    <dbReference type="NCBI Taxonomy" id="334426"/>
    <lineage>
        <taxon>Eukaryota</taxon>
        <taxon>Metazoa</taxon>
        <taxon>Ecdysozoa</taxon>
        <taxon>Nematoda</taxon>
        <taxon>Chromadorea</taxon>
        <taxon>Rhabditida</taxon>
        <taxon>Rhabditina</taxon>
        <taxon>Rhabditomorpha</taxon>
        <taxon>Strongyloidea</taxon>
        <taxon>Metastrongylidae</taxon>
        <taxon>Angiostrongylus</taxon>
    </lineage>
</organism>
<dbReference type="GO" id="GO:0048788">
    <property type="term" value="C:cytoskeleton of presynaptic active zone"/>
    <property type="evidence" value="ECO:0007669"/>
    <property type="project" value="TreeGrafter"/>
</dbReference>
<protein>
    <submittedName>
        <fullName evidence="6">C2 domain-containing protein</fullName>
    </submittedName>
</protein>
<keyword evidence="1" id="KW-0770">Synapse</keyword>
<dbReference type="InterPro" id="IPR035892">
    <property type="entry name" value="C2_domain_sf"/>
</dbReference>
<dbReference type="GO" id="GO:0050806">
    <property type="term" value="P:positive regulation of synaptic transmission"/>
    <property type="evidence" value="ECO:0007669"/>
    <property type="project" value="TreeGrafter"/>
</dbReference>
<comment type="subcellular location">
    <subcellularLocation>
        <location evidence="2">Synapse</location>
    </subcellularLocation>
</comment>
<evidence type="ECO:0000313" key="5">
    <source>
        <dbReference type="Proteomes" id="UP000267027"/>
    </source>
</evidence>
<dbReference type="Pfam" id="PF00168">
    <property type="entry name" value="C2"/>
    <property type="match status" value="1"/>
</dbReference>
<reference evidence="6" key="1">
    <citation type="submission" date="2017-02" db="UniProtKB">
        <authorList>
            <consortium name="WormBaseParasite"/>
        </authorList>
    </citation>
    <scope>IDENTIFICATION</scope>
</reference>
<accession>A0A0R3PX48</accession>
<dbReference type="GO" id="GO:0048791">
    <property type="term" value="P:calcium ion-regulated exocytosis of neurotransmitter"/>
    <property type="evidence" value="ECO:0007669"/>
    <property type="project" value="TreeGrafter"/>
</dbReference>
<dbReference type="OrthoDB" id="420032at2759"/>
<evidence type="ECO:0000313" key="4">
    <source>
        <dbReference type="EMBL" id="VDM62397.1"/>
    </source>
</evidence>
<dbReference type="PANTHER" id="PTHR12157">
    <property type="entry name" value="REGULATING SYNAPTIC MEMBRANE EXOCYTOSIS PROTEIN"/>
    <property type="match status" value="1"/>
</dbReference>
<dbReference type="STRING" id="334426.A0A0R3PX48"/>
<dbReference type="AlphaFoldDB" id="A0A0R3PX48"/>
<dbReference type="InterPro" id="IPR039032">
    <property type="entry name" value="Rim-like"/>
</dbReference>
<dbReference type="GO" id="GO:0031267">
    <property type="term" value="F:small GTPase binding"/>
    <property type="evidence" value="ECO:0007669"/>
    <property type="project" value="InterPro"/>
</dbReference>
<dbReference type="PANTHER" id="PTHR12157:SF21">
    <property type="entry name" value="RAB3 INTERACTING MOLECULE, ISOFORM F"/>
    <property type="match status" value="1"/>
</dbReference>
<evidence type="ECO:0000259" key="3">
    <source>
        <dbReference type="PROSITE" id="PS50004"/>
    </source>
</evidence>
<reference evidence="4 5" key="2">
    <citation type="submission" date="2018-11" db="EMBL/GenBank/DDBJ databases">
        <authorList>
            <consortium name="Pathogen Informatics"/>
        </authorList>
    </citation>
    <scope>NUCLEOTIDE SEQUENCE [LARGE SCALE GENOMIC DNA]</scope>
    <source>
        <strain evidence="4 5">Costa Rica</strain>
    </source>
</reference>
<evidence type="ECO:0000256" key="1">
    <source>
        <dbReference type="ARBA" id="ARBA00023018"/>
    </source>
</evidence>
<evidence type="ECO:0000313" key="6">
    <source>
        <dbReference type="WBParaSite" id="ACOC_0001081101-mRNA-1"/>
    </source>
</evidence>
<dbReference type="SUPFAM" id="SSF49562">
    <property type="entry name" value="C2 domain (Calcium/lipid-binding domain, CaLB)"/>
    <property type="match status" value="1"/>
</dbReference>
<dbReference type="GO" id="GO:0048167">
    <property type="term" value="P:regulation of synaptic plasticity"/>
    <property type="evidence" value="ECO:0007669"/>
    <property type="project" value="TreeGrafter"/>
</dbReference>
<dbReference type="EMBL" id="UYYA01004550">
    <property type="protein sequence ID" value="VDM62397.1"/>
    <property type="molecule type" value="Genomic_DNA"/>
</dbReference>
<sequence length="113" mass="13299">MKRQIYTAKLIVLVKYAFSYLCKWFPFTIRISLYFSHAERQLTVCIERAADLPSRADGSPRNPYVKIFLLPDRSEKSRRQTTVLAEAVTPVWNESFYYQGITEPMLMERVLEV</sequence>